<comment type="pathway">
    <text evidence="3">Amino-acid biosynthesis.</text>
</comment>
<gene>
    <name evidence="5" type="ORF">A2225_02400</name>
</gene>
<evidence type="ECO:0000256" key="1">
    <source>
        <dbReference type="ARBA" id="ARBA00006154"/>
    </source>
</evidence>
<protein>
    <recommendedName>
        <fullName evidence="4">2-isopropylmalate synthase LeuA allosteric (dimerisation) domain-containing protein</fullName>
    </recommendedName>
</protein>
<reference evidence="5 6" key="1">
    <citation type="journal article" date="2016" name="Nat. Commun.">
        <title>Thousands of microbial genomes shed light on interconnected biogeochemical processes in an aquifer system.</title>
        <authorList>
            <person name="Anantharaman K."/>
            <person name="Brown C.T."/>
            <person name="Hug L.A."/>
            <person name="Sharon I."/>
            <person name="Castelle C.J."/>
            <person name="Probst A.J."/>
            <person name="Thomas B.C."/>
            <person name="Singh A."/>
            <person name="Wilkins M.J."/>
            <person name="Karaoz U."/>
            <person name="Brodie E.L."/>
            <person name="Williams K.H."/>
            <person name="Hubbard S.S."/>
            <person name="Banfield J.F."/>
        </authorList>
    </citation>
    <scope>NUCLEOTIDE SEQUENCE [LARGE SCALE GENOMIC DNA]</scope>
</reference>
<dbReference type="InterPro" id="IPR036230">
    <property type="entry name" value="LeuA_allosteric_dom_sf"/>
</dbReference>
<sequence>MKSESTVGLVTRLVPQEKYSQVLDAVRKQEHLGYDFDEANATLELLIARLLDGKKLPFMVTAYHVSMRGEGLNDAKVSHVCEVSIKVLVKGAQFHEVAEGNGPIDALDKALRLALNKSFPSVDSVRLIDYSVGLVPGETTGANAKTRVFMLSTNGSRTWRTSGVDQNVVEASRLALVDSLEYALMPTKCKA</sequence>
<dbReference type="SUPFAM" id="SSF110921">
    <property type="entry name" value="2-isopropylmalate synthase LeuA, allosteric (dimerisation) domain"/>
    <property type="match status" value="1"/>
</dbReference>
<dbReference type="AlphaFoldDB" id="A0A1F6YMT8"/>
<dbReference type="Gene3D" id="3.30.160.270">
    <property type="match status" value="1"/>
</dbReference>
<dbReference type="Proteomes" id="UP000178138">
    <property type="component" value="Unassembled WGS sequence"/>
</dbReference>
<keyword evidence="2" id="KW-0808">Transferase</keyword>
<comment type="similarity">
    <text evidence="1">Belongs to the alpha-IPM synthase/homocitrate synthase family.</text>
</comment>
<proteinExistence type="inferred from homology"/>
<comment type="caution">
    <text evidence="5">The sequence shown here is derived from an EMBL/GenBank/DDBJ whole genome shotgun (WGS) entry which is preliminary data.</text>
</comment>
<name>A0A1F6YMT8_9BACT</name>
<evidence type="ECO:0000259" key="4">
    <source>
        <dbReference type="SMART" id="SM00917"/>
    </source>
</evidence>
<dbReference type="InterPro" id="IPR005675">
    <property type="entry name" value="Citramal_synthase"/>
</dbReference>
<evidence type="ECO:0000256" key="3">
    <source>
        <dbReference type="ARBA" id="ARBA00029440"/>
    </source>
</evidence>
<dbReference type="Pfam" id="PF08502">
    <property type="entry name" value="LeuA_dimer"/>
    <property type="match status" value="1"/>
</dbReference>
<evidence type="ECO:0000313" key="6">
    <source>
        <dbReference type="Proteomes" id="UP000178138"/>
    </source>
</evidence>
<feature type="domain" description="2-isopropylmalate synthase LeuA allosteric (dimerisation)" evidence="4">
    <location>
        <begin position="37"/>
        <end position="184"/>
    </location>
</feature>
<accession>A0A1F6YMT8</accession>
<dbReference type="PANTHER" id="PTHR43538">
    <property type="entry name" value="ALPHA-IPM SYNTHASE/HOMOCITRATE SYNTHASE"/>
    <property type="match status" value="1"/>
</dbReference>
<dbReference type="GO" id="GO:0003852">
    <property type="term" value="F:2-isopropylmalate synthase activity"/>
    <property type="evidence" value="ECO:0007669"/>
    <property type="project" value="InterPro"/>
</dbReference>
<evidence type="ECO:0000313" key="5">
    <source>
        <dbReference type="EMBL" id="OGJ07684.1"/>
    </source>
</evidence>
<dbReference type="EMBL" id="MFVZ01000011">
    <property type="protein sequence ID" value="OGJ07684.1"/>
    <property type="molecule type" value="Genomic_DNA"/>
</dbReference>
<evidence type="ECO:0000256" key="2">
    <source>
        <dbReference type="ARBA" id="ARBA00022679"/>
    </source>
</evidence>
<dbReference type="GO" id="GO:0009098">
    <property type="term" value="P:L-leucine biosynthetic process"/>
    <property type="evidence" value="ECO:0007669"/>
    <property type="project" value="InterPro"/>
</dbReference>
<dbReference type="SMART" id="SM00917">
    <property type="entry name" value="LeuA_dimer"/>
    <property type="match status" value="1"/>
</dbReference>
<organism evidence="5 6">
    <name type="scientific">Candidatus Nomurabacteria bacterium RIFOXYA2_FULL_42_12</name>
    <dbReference type="NCBI Taxonomy" id="1801801"/>
    <lineage>
        <taxon>Bacteria</taxon>
        <taxon>Candidatus Nomuraibacteriota</taxon>
    </lineage>
</organism>
<dbReference type="InterPro" id="IPR013709">
    <property type="entry name" value="2-isopropylmalate_synth_dimer"/>
</dbReference>
<dbReference type="PANTHER" id="PTHR43538:SF1">
    <property type="entry name" value="(R)-CITRAMALATE SYNTHASE"/>
    <property type="match status" value="1"/>
</dbReference>